<proteinExistence type="predicted"/>
<dbReference type="AlphaFoldDB" id="A0A2S4JYW3"/>
<gene>
    <name evidence="1" type="ORF">AU468_02835</name>
</gene>
<name>A0A2S4JYW3_9SPIO</name>
<comment type="caution">
    <text evidence="1">The sequence shown here is derived from an EMBL/GenBank/DDBJ whole genome shotgun (WGS) entry which is preliminary data.</text>
</comment>
<organism evidence="1 2">
    <name type="scientific">Alkalispirochaeta sphaeroplastigenens</name>
    <dbReference type="NCBI Taxonomy" id="1187066"/>
    <lineage>
        <taxon>Bacteria</taxon>
        <taxon>Pseudomonadati</taxon>
        <taxon>Spirochaetota</taxon>
        <taxon>Spirochaetia</taxon>
        <taxon>Spirochaetales</taxon>
        <taxon>Spirochaetaceae</taxon>
        <taxon>Alkalispirochaeta</taxon>
    </lineage>
</organism>
<protein>
    <submittedName>
        <fullName evidence="1">Uncharacterized protein</fullName>
    </submittedName>
</protein>
<keyword evidence="2" id="KW-1185">Reference proteome</keyword>
<accession>A0A2S4JYW3</accession>
<reference evidence="2" key="1">
    <citation type="submission" date="2015-12" db="EMBL/GenBank/DDBJ databases">
        <authorList>
            <person name="Lodha T.D."/>
            <person name="Chintalapati S."/>
            <person name="Chintalapati V.R."/>
            <person name="Sravanthi T."/>
        </authorList>
    </citation>
    <scope>NUCLEOTIDE SEQUENCE [LARGE SCALE GENOMIC DNA]</scope>
    <source>
        <strain evidence="2">JC133</strain>
    </source>
</reference>
<dbReference type="Proteomes" id="UP000237350">
    <property type="component" value="Unassembled WGS sequence"/>
</dbReference>
<evidence type="ECO:0000313" key="2">
    <source>
        <dbReference type="Proteomes" id="UP000237350"/>
    </source>
</evidence>
<dbReference type="EMBL" id="LPWH01000008">
    <property type="protein sequence ID" value="POR04704.1"/>
    <property type="molecule type" value="Genomic_DNA"/>
</dbReference>
<sequence>MPAQPSHTVCVVASLWLLSLLPGYQAEASPVGKPPSSPASSREHPFALFPDVVFLTMHQPETLITIDAISRETARIETASGICYEIPAAWLPATAREGTVLTLSCTTEGETSALTFACDHIRTGDARTRISSKLDELRSRSP</sequence>
<evidence type="ECO:0000313" key="1">
    <source>
        <dbReference type="EMBL" id="POR04704.1"/>
    </source>
</evidence>